<sequence length="115" mass="13043">MGEAARISNWFSSIKVAYKFPREKDCKGLLTGPLYPAELAISNQRGNRLEAWMLAQGEPQNHYFFTCKGLRSLSTIASLAGMEVMKLEKAIKTISKWHVMNRIQDLNNQPLAFKP</sequence>
<evidence type="ECO:0000313" key="1">
    <source>
        <dbReference type="EMBL" id="KAJ6321182.1"/>
    </source>
</evidence>
<reference evidence="1" key="2">
    <citation type="journal article" date="2023" name="Int. J. Mol. Sci.">
        <title>De Novo Assembly and Annotation of 11 Diverse Shrub Willow (Salix) Genomes Reveals Novel Gene Organization in Sex-Linked Regions.</title>
        <authorList>
            <person name="Hyden B."/>
            <person name="Feng K."/>
            <person name="Yates T.B."/>
            <person name="Jawdy S."/>
            <person name="Cereghino C."/>
            <person name="Smart L.B."/>
            <person name="Muchero W."/>
        </authorList>
    </citation>
    <scope>NUCLEOTIDE SEQUENCE</scope>
    <source>
        <tissue evidence="1">Shoot tip</tissue>
    </source>
</reference>
<dbReference type="Proteomes" id="UP001141253">
    <property type="component" value="Chromosome 8"/>
</dbReference>
<reference evidence="1" key="1">
    <citation type="submission" date="2022-10" db="EMBL/GenBank/DDBJ databases">
        <authorList>
            <person name="Hyden B.L."/>
            <person name="Feng K."/>
            <person name="Yates T."/>
            <person name="Jawdy S."/>
            <person name="Smart L.B."/>
            <person name="Muchero W."/>
        </authorList>
    </citation>
    <scope>NUCLEOTIDE SEQUENCE</scope>
    <source>
        <tissue evidence="1">Shoot tip</tissue>
    </source>
</reference>
<dbReference type="EMBL" id="JAPFFI010000023">
    <property type="protein sequence ID" value="KAJ6321182.1"/>
    <property type="molecule type" value="Genomic_DNA"/>
</dbReference>
<protein>
    <submittedName>
        <fullName evidence="1">Uncharacterized protein</fullName>
    </submittedName>
</protein>
<keyword evidence="2" id="KW-1185">Reference proteome</keyword>
<organism evidence="1 2">
    <name type="scientific">Salix suchowensis</name>
    <dbReference type="NCBI Taxonomy" id="1278906"/>
    <lineage>
        <taxon>Eukaryota</taxon>
        <taxon>Viridiplantae</taxon>
        <taxon>Streptophyta</taxon>
        <taxon>Embryophyta</taxon>
        <taxon>Tracheophyta</taxon>
        <taxon>Spermatophyta</taxon>
        <taxon>Magnoliopsida</taxon>
        <taxon>eudicotyledons</taxon>
        <taxon>Gunneridae</taxon>
        <taxon>Pentapetalae</taxon>
        <taxon>rosids</taxon>
        <taxon>fabids</taxon>
        <taxon>Malpighiales</taxon>
        <taxon>Salicaceae</taxon>
        <taxon>Saliceae</taxon>
        <taxon>Salix</taxon>
    </lineage>
</organism>
<name>A0ABQ8ZZQ8_9ROSI</name>
<proteinExistence type="predicted"/>
<gene>
    <name evidence="1" type="ORF">OIU77_011313</name>
</gene>
<comment type="caution">
    <text evidence="1">The sequence shown here is derived from an EMBL/GenBank/DDBJ whole genome shotgun (WGS) entry which is preliminary data.</text>
</comment>
<accession>A0ABQ8ZZQ8</accession>
<evidence type="ECO:0000313" key="2">
    <source>
        <dbReference type="Proteomes" id="UP001141253"/>
    </source>
</evidence>